<dbReference type="PANTHER" id="PTHR32305:SF15">
    <property type="entry name" value="PROTEIN RHSA-RELATED"/>
    <property type="match status" value="1"/>
</dbReference>
<feature type="domain" description="Teneurin-like YD-shell" evidence="3">
    <location>
        <begin position="955"/>
        <end position="1075"/>
    </location>
</feature>
<dbReference type="NCBIfam" id="TIGR03696">
    <property type="entry name" value="Rhs_assc_core"/>
    <property type="match status" value="1"/>
</dbReference>
<evidence type="ECO:0000313" key="5">
    <source>
        <dbReference type="Proteomes" id="UP000176445"/>
    </source>
</evidence>
<dbReference type="Pfam" id="PF05593">
    <property type="entry name" value="RHS_repeat"/>
    <property type="match status" value="1"/>
</dbReference>
<dbReference type="InterPro" id="IPR038234">
    <property type="entry name" value="Colicin_E5_C_sf"/>
</dbReference>
<dbReference type="Pfam" id="PF25023">
    <property type="entry name" value="TEN_YD-shell"/>
    <property type="match status" value="4"/>
</dbReference>
<feature type="domain" description="Teneurin-like YD-shell" evidence="3">
    <location>
        <begin position="2049"/>
        <end position="2143"/>
    </location>
</feature>
<dbReference type="Gene3D" id="2.180.10.10">
    <property type="entry name" value="RHS repeat-associated core"/>
    <property type="match status" value="4"/>
</dbReference>
<dbReference type="Proteomes" id="UP000176445">
    <property type="component" value="Unassembled WGS sequence"/>
</dbReference>
<dbReference type="PANTHER" id="PTHR32305">
    <property type="match status" value="1"/>
</dbReference>
<evidence type="ECO:0000259" key="2">
    <source>
        <dbReference type="Pfam" id="PF12106"/>
    </source>
</evidence>
<feature type="domain" description="Teneurin-like YD-shell" evidence="3">
    <location>
        <begin position="614"/>
        <end position="819"/>
    </location>
</feature>
<gene>
    <name evidence="4" type="ORF">A2704_05625</name>
</gene>
<dbReference type="Pfam" id="PF25788">
    <property type="entry name" value="Ig_Rha78A_N"/>
    <property type="match status" value="1"/>
</dbReference>
<dbReference type="GO" id="GO:0004540">
    <property type="term" value="F:RNA nuclease activity"/>
    <property type="evidence" value="ECO:0007669"/>
    <property type="project" value="InterPro"/>
</dbReference>
<dbReference type="Pfam" id="PF12106">
    <property type="entry name" value="Colicin_E5"/>
    <property type="match status" value="1"/>
</dbReference>
<sequence>MTIFKLSEQLRRRLSLLIGITFLGQLFSPFTILFTNPYIAYADDQNSCGITPGSSPATTPDYGGVSLDKAAIFLADMDDITGAYFDEEENKIVFIGSSTSTLPEFDKDDLAVAIRAVIFNNTNPAVSIDFKDPGNPEAHANMDVTYYGGIENTNFGQVLFDADLALKIFMQGYDAEDDPVSTSVPGYQSVLTRWVANGPDTNKNAISRYWISPQTITLKEATSSDAFVFDQVVMQVETEPLAENMDPAWVDASDDFVAHQTQYYDAFAQEVPSYLKAKQLAKIVGVVKWIKDNQIGVDFEWAKNYEPVSTSTPAETPLLVTPTESGYYAFGGVEYSTANSYGTDTQGTSTALMTASMAAATSSADGIHWDFNSGGQAYESVAVSAELFKTIGAYTYSTVDTFAPTPSTLPLELRRTYSSFAAGKDIGFGPGWSILPASLSNTLPGFSNMCTVPGGYSGSFPYKLAAVTPGGRESFTFSCPGGYEADDARFHSTLTRDPDGTFRVLTKDRTTSLFYTGVSTTTEYKLIQSYDIHSGDPSSFVRKYHWGNGTTTLLTIQDLHPNDSVPTSSNGHNIAFGYNGNGQITSVTGPSGTIQYGYDGNGDLITAVDARNSTTTYTYETGHLLESITDRMGTQVINNTYDPLHRVLTQLDVNGVSKTVTYDEEELEMSWADSNGRIGINTYDEEARLARAINAIGATTTFGYGTTTNAATSIVDARNGTSTFAYDSDGNLTSYTAPNGGQVSFSWDASNNLTETSDSRYTGLFGSARKSIFTYDGDGNVTQSTIGGQATTTYTYTPRGQLATSTDSTSNTTQFFYNSYGLPTQIQDKLGQTTTYTYDNAGRVTQLTHPGGMVLGYSYDANSNKLTASTSASVIQYAYDANDRLTSTFDPVFATTTFSYTRSGNLATTTNPLSISTHYFYDTYNNLTTVRDGLSRDTMLSYDAFNRETSYQLPSNKTHTTQYDILSNPIVVSQPNGTVATSTYDSLNRVISTQAGATTTTYSFDAAGRLTSVAHNGISTSTYSYDVRDRVTQVTNPFGATVQYLYNALDDLTKITYPDSKTVQNQFNAAGQVTQQTDWTGGATAYTYTAFSALSTTTLPNGVTIKREYDTTNRLATTTYKNSSQVVLFRQAYVRDARGFVTQMTEDGTAASTTVTTYQYDLAGRLTNTASTAINKTYGYDAVGNLTTLGSGTATTTYNYSIDDELATSTTSGTGDDPVSLLDWAYYAIAPSIRTLAKALPQRLAVAVLDIIGISKASEENKYKETAESYAIDLTSKTGKEVANIELRKENPEVRLKKWNGEIDLGVSYERVKAAGMLAPSTDRVEWKGPSEEVHAYPLEATQGMEEGGFEVEVYLKQKPMSNVFEFKLDGVDNLDFLYQPALTAEEIEQGGTRPENVIGSYAVYHKEKHGHEVGKTDYATGKAFHIYRPKAIDARGNETWAVLSYSDNALSVTVPQSFLDTAIYPVRVDPTFGYTSSGASYQDIAVDNNDVSHRVGNAAALTEGGTLTSLHASLDMDGGSADTIDVTMFLSVEDTSSDSHSQSAKIERTDISWTTTDTFYTFTASDESLTADDYILNIIADGADVAGVLREGRVAYDSSGSRNIYAEQYNFGTYTTGRDESPWTETDAGSSRIYSMYATYSAGSNQAPIAPTALQAEGQTDPTNISDSTPEFSAIYNDPDASDEANKYRIQVATSSAFTSAFWDSGTTTMATTTQGNRSPEIPYGGTDLASSTTYYWRVAFTDDDSAHGIWSTTTATFTLAASGGGGGATTATSTYTYDGSGNLLTTASTATSTRYYSWNSLGLLASTTINGISTIFNYDAERNRIAKVVGNGGGGGATTTDFIAPSANGLVINEWGDPTNVYTSNDLDATAQMPASGPNYQEQDYYNFGFDIPAGATVQGIEVAIEGQGVQQSDQIMSVKLSYDGGSNFSSTKTTGTFQTAGGDEIETLGGSTDTWGRSWSDTEFASGTFVLWAWNSSVLGNRSIAVDQIRVKVYYTPAGGGTTRYVNDVLAPNALVLAETDGSDNPTRLNVWGPNGLISTGGAATTTRYYPLTDSQGSVRFLTDSTGTVVRSYTYTPYGTATTTTSSASTTPYQYTSENLDSETGLTFLRARYYDSTTGRFISRDPVRGILSNPITQNPYIYALDNPTTYSDPSGEFIPLLLLGWAAIELGLTIWDGYDAVRTVTDDCATGEDKALALSLFAVGLVAPGGGYGKADDVAKFLNKHIRDGLAERGWTEQLVNETLNSSITRKSTNKFTGNPATAYYTKEGAYVVRDNVTGGIVQISDNIDPAGWRPDSRIIDPYMPWKL</sequence>
<reference evidence="4 5" key="1">
    <citation type="journal article" date="2016" name="Nat. Commun.">
        <title>Thousands of microbial genomes shed light on interconnected biogeochemical processes in an aquifer system.</title>
        <authorList>
            <person name="Anantharaman K."/>
            <person name="Brown C.T."/>
            <person name="Hug L.A."/>
            <person name="Sharon I."/>
            <person name="Castelle C.J."/>
            <person name="Probst A.J."/>
            <person name="Thomas B.C."/>
            <person name="Singh A."/>
            <person name="Wilkins M.J."/>
            <person name="Karaoz U."/>
            <person name="Brodie E.L."/>
            <person name="Williams K.H."/>
            <person name="Hubbard S.S."/>
            <person name="Banfield J.F."/>
        </authorList>
    </citation>
    <scope>NUCLEOTIDE SEQUENCE [LARGE SCALE GENOMIC DNA]</scope>
</reference>
<evidence type="ECO:0000256" key="1">
    <source>
        <dbReference type="ARBA" id="ARBA00022737"/>
    </source>
</evidence>
<proteinExistence type="predicted"/>
<dbReference type="InterPro" id="IPR056823">
    <property type="entry name" value="TEN-like_YD-shell"/>
</dbReference>
<protein>
    <submittedName>
        <fullName evidence="4">Uncharacterized protein</fullName>
    </submittedName>
</protein>
<feature type="domain" description="Teneurin-like YD-shell" evidence="3">
    <location>
        <begin position="1102"/>
        <end position="1199"/>
    </location>
</feature>
<evidence type="ECO:0000313" key="4">
    <source>
        <dbReference type="EMBL" id="OGG50387.1"/>
    </source>
</evidence>
<dbReference type="NCBIfam" id="TIGR01643">
    <property type="entry name" value="YD_repeat_2x"/>
    <property type="match status" value="10"/>
</dbReference>
<organism evidence="4 5">
    <name type="scientific">Candidatus Kaiserbacteria bacterium RIFCSPHIGHO2_01_FULL_54_36b</name>
    <dbReference type="NCBI Taxonomy" id="1798483"/>
    <lineage>
        <taxon>Bacteria</taxon>
        <taxon>Candidatus Kaiseribacteriota</taxon>
    </lineage>
</organism>
<dbReference type="InterPro" id="IPR031325">
    <property type="entry name" value="RHS_repeat"/>
</dbReference>
<dbReference type="InterPro" id="IPR050708">
    <property type="entry name" value="T6SS_VgrG/RHS"/>
</dbReference>
<dbReference type="InterPro" id="IPR006530">
    <property type="entry name" value="YD"/>
</dbReference>
<dbReference type="Gene3D" id="3.30.2310.30">
    <property type="match status" value="1"/>
</dbReference>
<dbReference type="Gene3D" id="2.60.40.10">
    <property type="entry name" value="Immunoglobulins"/>
    <property type="match status" value="1"/>
</dbReference>
<dbReference type="InterPro" id="IPR038233">
    <property type="entry name" value="Colicin_D/E5_nuclease"/>
</dbReference>
<comment type="caution">
    <text evidence="4">The sequence shown here is derived from an EMBL/GenBank/DDBJ whole genome shotgun (WGS) entry which is preliminary data.</text>
</comment>
<feature type="domain" description="Colicin E5 ribonuclease" evidence="2">
    <location>
        <begin position="2226"/>
        <end position="2301"/>
    </location>
</feature>
<keyword evidence="1" id="KW-0677">Repeat</keyword>
<evidence type="ECO:0000259" key="3">
    <source>
        <dbReference type="Pfam" id="PF25023"/>
    </source>
</evidence>
<dbReference type="InterPro" id="IPR021964">
    <property type="entry name" value="Colicin_E5_C"/>
</dbReference>
<name>A0A1F6CMV1_9BACT</name>
<accession>A0A1F6CMV1</accession>
<dbReference type="SUPFAM" id="SSF102824">
    <property type="entry name" value="Colicin D/E5 nuclease domain"/>
    <property type="match status" value="1"/>
</dbReference>
<dbReference type="InterPro" id="IPR013783">
    <property type="entry name" value="Ig-like_fold"/>
</dbReference>
<dbReference type="InterPro" id="IPR022385">
    <property type="entry name" value="Rhs_assc_core"/>
</dbReference>
<dbReference type="EMBL" id="MFKW01000052">
    <property type="protein sequence ID" value="OGG50387.1"/>
    <property type="molecule type" value="Genomic_DNA"/>
</dbReference>